<protein>
    <submittedName>
        <fullName evidence="2">Uncharacterized protein</fullName>
    </submittedName>
</protein>
<dbReference type="EMBL" id="SRLO01001185">
    <property type="protein sequence ID" value="TNN40483.1"/>
    <property type="molecule type" value="Genomic_DNA"/>
</dbReference>
<evidence type="ECO:0000313" key="2">
    <source>
        <dbReference type="EMBL" id="TNN40483.1"/>
    </source>
</evidence>
<sequence length="253" mass="27420">MTASSARGEMRWRVTGSSCDNGPVTLIVQGVHGLQVESTSESLERTRSLLIPFGSRWDEERPHVFDLVLQAEEAVRGGPAGGRFNGHAQALVPFLAPHDLGAVGLNWTEEKKSLTDVPEVKPPGRPGEGEVDDGLGGELQHGALLGVGRERVGQLEVEAPAHELLAVDPQQVGGRQHLSSPPAAVFSQHGRVHLRRGQVRADLPDVLRRLAAKLPGDVSEGLLRAAGQCHRTRVVPLRHRVCTVCERDEMDRF</sequence>
<evidence type="ECO:0000313" key="3">
    <source>
        <dbReference type="Proteomes" id="UP000314294"/>
    </source>
</evidence>
<reference evidence="2 3" key="1">
    <citation type="submission" date="2019-03" db="EMBL/GenBank/DDBJ databases">
        <title>First draft genome of Liparis tanakae, snailfish: a comprehensive survey of snailfish specific genes.</title>
        <authorList>
            <person name="Kim W."/>
            <person name="Song I."/>
            <person name="Jeong J.-H."/>
            <person name="Kim D."/>
            <person name="Kim S."/>
            <person name="Ryu S."/>
            <person name="Song J.Y."/>
            <person name="Lee S.K."/>
        </authorList>
    </citation>
    <scope>NUCLEOTIDE SEQUENCE [LARGE SCALE GENOMIC DNA]</scope>
    <source>
        <tissue evidence="2">Muscle</tissue>
    </source>
</reference>
<keyword evidence="3" id="KW-1185">Reference proteome</keyword>
<gene>
    <name evidence="2" type="ORF">EYF80_049341</name>
</gene>
<feature type="region of interest" description="Disordered" evidence="1">
    <location>
        <begin position="113"/>
        <end position="133"/>
    </location>
</feature>
<dbReference type="Proteomes" id="UP000314294">
    <property type="component" value="Unassembled WGS sequence"/>
</dbReference>
<comment type="caution">
    <text evidence="2">The sequence shown here is derived from an EMBL/GenBank/DDBJ whole genome shotgun (WGS) entry which is preliminary data.</text>
</comment>
<proteinExistence type="predicted"/>
<dbReference type="AlphaFoldDB" id="A0A4Z2FI86"/>
<organism evidence="2 3">
    <name type="scientific">Liparis tanakae</name>
    <name type="common">Tanaka's snailfish</name>
    <dbReference type="NCBI Taxonomy" id="230148"/>
    <lineage>
        <taxon>Eukaryota</taxon>
        <taxon>Metazoa</taxon>
        <taxon>Chordata</taxon>
        <taxon>Craniata</taxon>
        <taxon>Vertebrata</taxon>
        <taxon>Euteleostomi</taxon>
        <taxon>Actinopterygii</taxon>
        <taxon>Neopterygii</taxon>
        <taxon>Teleostei</taxon>
        <taxon>Neoteleostei</taxon>
        <taxon>Acanthomorphata</taxon>
        <taxon>Eupercaria</taxon>
        <taxon>Perciformes</taxon>
        <taxon>Cottioidei</taxon>
        <taxon>Cottales</taxon>
        <taxon>Liparidae</taxon>
        <taxon>Liparis</taxon>
    </lineage>
</organism>
<accession>A0A4Z2FI86</accession>
<evidence type="ECO:0000256" key="1">
    <source>
        <dbReference type="SAM" id="MobiDB-lite"/>
    </source>
</evidence>
<name>A0A4Z2FI86_9TELE</name>